<comment type="similarity">
    <text evidence="3">Belongs to the Nudix hydrolase family. NudC subfamily.</text>
</comment>
<reference evidence="12 13" key="1">
    <citation type="submission" date="2018-06" db="EMBL/GenBank/DDBJ databases">
        <title>Genomic Encyclopedia of Type Strains, Phase IV (KMG-IV): sequencing the most valuable type-strain genomes for metagenomic binning, comparative biology and taxonomic classification.</title>
        <authorList>
            <person name="Goeker M."/>
        </authorList>
    </citation>
    <scope>NUCLEOTIDE SEQUENCE [LARGE SCALE GENOMIC DNA]</scope>
    <source>
        <strain evidence="12 13">DSM 22112</strain>
    </source>
</reference>
<evidence type="ECO:0000256" key="2">
    <source>
        <dbReference type="ARBA" id="ARBA00001947"/>
    </source>
</evidence>
<evidence type="ECO:0000256" key="4">
    <source>
        <dbReference type="ARBA" id="ARBA00012381"/>
    </source>
</evidence>
<dbReference type="PROSITE" id="PS51462">
    <property type="entry name" value="NUDIX"/>
    <property type="match status" value="1"/>
</dbReference>
<proteinExistence type="inferred from homology"/>
<comment type="catalytic activity">
    <reaction evidence="9">
        <text>a 5'-end NAD(+)-phospho-ribonucleoside in mRNA + H2O = a 5'-end phospho-adenosine-phospho-ribonucleoside in mRNA + beta-nicotinamide D-ribonucleotide + 2 H(+)</text>
        <dbReference type="Rhea" id="RHEA:60876"/>
        <dbReference type="Rhea" id="RHEA-COMP:15698"/>
        <dbReference type="Rhea" id="RHEA-COMP:15719"/>
        <dbReference type="ChEBI" id="CHEBI:14649"/>
        <dbReference type="ChEBI" id="CHEBI:15377"/>
        <dbReference type="ChEBI" id="CHEBI:15378"/>
        <dbReference type="ChEBI" id="CHEBI:144029"/>
        <dbReference type="ChEBI" id="CHEBI:144051"/>
    </reaction>
    <physiologicalReaction direction="left-to-right" evidence="9">
        <dbReference type="Rhea" id="RHEA:60877"/>
    </physiologicalReaction>
</comment>
<evidence type="ECO:0000313" key="12">
    <source>
        <dbReference type="EMBL" id="RBP65962.1"/>
    </source>
</evidence>
<evidence type="ECO:0000256" key="7">
    <source>
        <dbReference type="ARBA" id="ARBA00022842"/>
    </source>
</evidence>
<dbReference type="Gene3D" id="3.90.79.10">
    <property type="entry name" value="Nucleoside Triphosphate Pyrophosphohydrolase"/>
    <property type="match status" value="1"/>
</dbReference>
<evidence type="ECO:0000259" key="11">
    <source>
        <dbReference type="PROSITE" id="PS51462"/>
    </source>
</evidence>
<dbReference type="InterPro" id="IPR049734">
    <property type="entry name" value="NudC-like_C"/>
</dbReference>
<dbReference type="RefSeq" id="WP_113920295.1">
    <property type="nucleotide sequence ID" value="NZ_QNRX01000006.1"/>
</dbReference>
<keyword evidence="7" id="KW-0460">Magnesium</keyword>
<organism evidence="12 13">
    <name type="scientific">Alkalibaculum bacchi</name>
    <dbReference type="NCBI Taxonomy" id="645887"/>
    <lineage>
        <taxon>Bacteria</taxon>
        <taxon>Bacillati</taxon>
        <taxon>Bacillota</taxon>
        <taxon>Clostridia</taxon>
        <taxon>Eubacteriales</taxon>
        <taxon>Eubacteriaceae</taxon>
        <taxon>Alkalibaculum</taxon>
    </lineage>
</organism>
<dbReference type="InterPro" id="IPR000086">
    <property type="entry name" value="NUDIX_hydrolase_dom"/>
</dbReference>
<accession>A0A366IBU6</accession>
<evidence type="ECO:0000256" key="6">
    <source>
        <dbReference type="ARBA" id="ARBA00022801"/>
    </source>
</evidence>
<dbReference type="InterPro" id="IPR020084">
    <property type="entry name" value="NUDIX_hydrolase_CS"/>
</dbReference>
<dbReference type="GO" id="GO:0005829">
    <property type="term" value="C:cytosol"/>
    <property type="evidence" value="ECO:0007669"/>
    <property type="project" value="TreeGrafter"/>
</dbReference>
<dbReference type="InterPro" id="IPR000679">
    <property type="entry name" value="Znf_GATA"/>
</dbReference>
<keyword evidence="8" id="KW-0520">NAD</keyword>
<evidence type="ECO:0000256" key="3">
    <source>
        <dbReference type="ARBA" id="ARBA00009595"/>
    </source>
</evidence>
<name>A0A366IBU6_9FIRM</name>
<dbReference type="InterPro" id="IPR050241">
    <property type="entry name" value="NAD-cap_RNA_hydrolase_NudC"/>
</dbReference>
<dbReference type="EMBL" id="QNRX01000006">
    <property type="protein sequence ID" value="RBP65962.1"/>
    <property type="molecule type" value="Genomic_DNA"/>
</dbReference>
<evidence type="ECO:0000256" key="8">
    <source>
        <dbReference type="ARBA" id="ARBA00023027"/>
    </source>
</evidence>
<dbReference type="PROSITE" id="PS50114">
    <property type="entry name" value="GATA_ZN_FINGER_2"/>
    <property type="match status" value="1"/>
</dbReference>
<dbReference type="SUPFAM" id="SSF55811">
    <property type="entry name" value="Nudix"/>
    <property type="match status" value="1"/>
</dbReference>
<keyword evidence="6" id="KW-0378">Hydrolase</keyword>
<dbReference type="EC" id="3.6.1.22" evidence="4"/>
<evidence type="ECO:0000313" key="13">
    <source>
        <dbReference type="Proteomes" id="UP000253490"/>
    </source>
</evidence>
<evidence type="ECO:0000256" key="9">
    <source>
        <dbReference type="ARBA" id="ARBA00023679"/>
    </source>
</evidence>
<sequence length="165" mass="19157">MSYCFECGALLTTKWRRDDGNVPFCTSCHMYRYPMFNVAVSVEVLDPSQEKMILIQQYGKKSNILVAGYINLGESAEHALIREVKEELGLDVVSYEFNKTKYYEKSNTLMINFSCTVNSTDLSNMNHKEVDYAKWYTLEEVKEEIKSGSLAEEFFLEFMQKKSKN</sequence>
<dbReference type="Proteomes" id="UP000253490">
    <property type="component" value="Unassembled WGS sequence"/>
</dbReference>
<dbReference type="PANTHER" id="PTHR42904">
    <property type="entry name" value="NUDIX HYDROLASE, NUDC SUBFAMILY"/>
    <property type="match status" value="1"/>
</dbReference>
<dbReference type="PANTHER" id="PTHR42904:SF6">
    <property type="entry name" value="NAD-CAPPED RNA HYDROLASE NUDT12"/>
    <property type="match status" value="1"/>
</dbReference>
<feature type="domain" description="GATA-type" evidence="10">
    <location>
        <begin position="1"/>
        <end position="31"/>
    </location>
</feature>
<keyword evidence="13" id="KW-1185">Reference proteome</keyword>
<feature type="domain" description="Nudix hydrolase" evidence="11">
    <location>
        <begin position="35"/>
        <end position="158"/>
    </location>
</feature>
<dbReference type="GO" id="GO:0035529">
    <property type="term" value="F:NADH pyrophosphatase activity"/>
    <property type="evidence" value="ECO:0007669"/>
    <property type="project" value="TreeGrafter"/>
</dbReference>
<comment type="cofactor">
    <cofactor evidence="2">
        <name>Zn(2+)</name>
        <dbReference type="ChEBI" id="CHEBI:29105"/>
    </cofactor>
</comment>
<dbReference type="Pfam" id="PF00293">
    <property type="entry name" value="NUDIX"/>
    <property type="match status" value="1"/>
</dbReference>
<evidence type="ECO:0000259" key="10">
    <source>
        <dbReference type="PROSITE" id="PS50114"/>
    </source>
</evidence>
<dbReference type="OrthoDB" id="9800077at2"/>
<dbReference type="CDD" id="cd03429">
    <property type="entry name" value="NUDIX_NADH_pyrophosphatase_Nudt13"/>
    <property type="match status" value="1"/>
</dbReference>
<keyword evidence="5" id="KW-0479">Metal-binding</keyword>
<gene>
    <name evidence="12" type="ORF">DES36_10673</name>
</gene>
<comment type="cofactor">
    <cofactor evidence="1">
        <name>Mg(2+)</name>
        <dbReference type="ChEBI" id="CHEBI:18420"/>
    </cofactor>
</comment>
<dbReference type="GO" id="GO:0046872">
    <property type="term" value="F:metal ion binding"/>
    <property type="evidence" value="ECO:0007669"/>
    <property type="project" value="UniProtKB-KW"/>
</dbReference>
<evidence type="ECO:0000256" key="1">
    <source>
        <dbReference type="ARBA" id="ARBA00001946"/>
    </source>
</evidence>
<dbReference type="GO" id="GO:0043565">
    <property type="term" value="F:sequence-specific DNA binding"/>
    <property type="evidence" value="ECO:0007669"/>
    <property type="project" value="InterPro"/>
</dbReference>
<dbReference type="GO" id="GO:0019677">
    <property type="term" value="P:NAD+ catabolic process"/>
    <property type="evidence" value="ECO:0007669"/>
    <property type="project" value="TreeGrafter"/>
</dbReference>
<evidence type="ECO:0000256" key="5">
    <source>
        <dbReference type="ARBA" id="ARBA00022723"/>
    </source>
</evidence>
<dbReference type="GO" id="GO:0006355">
    <property type="term" value="P:regulation of DNA-templated transcription"/>
    <property type="evidence" value="ECO:0007669"/>
    <property type="project" value="InterPro"/>
</dbReference>
<dbReference type="InterPro" id="IPR015797">
    <property type="entry name" value="NUDIX_hydrolase-like_dom_sf"/>
</dbReference>
<dbReference type="GO" id="GO:0006742">
    <property type="term" value="P:NADP+ catabolic process"/>
    <property type="evidence" value="ECO:0007669"/>
    <property type="project" value="TreeGrafter"/>
</dbReference>
<dbReference type="AlphaFoldDB" id="A0A366IBU6"/>
<comment type="caution">
    <text evidence="12">The sequence shown here is derived from an EMBL/GenBank/DDBJ whole genome shotgun (WGS) entry which is preliminary data.</text>
</comment>
<protein>
    <recommendedName>
        <fullName evidence="4">NAD(+) diphosphatase</fullName>
        <ecNumber evidence="4">3.6.1.22</ecNumber>
    </recommendedName>
</protein>
<dbReference type="PROSITE" id="PS00893">
    <property type="entry name" value="NUDIX_BOX"/>
    <property type="match status" value="1"/>
</dbReference>